<evidence type="ECO:0000313" key="2">
    <source>
        <dbReference type="Proteomes" id="UP001607303"/>
    </source>
</evidence>
<keyword evidence="2" id="KW-1185">Reference proteome</keyword>
<comment type="caution">
    <text evidence="1">The sequence shown here is derived from an EMBL/GenBank/DDBJ whole genome shotgun (WGS) entry which is preliminary data.</text>
</comment>
<name>A0ABD2BTQ1_VESMC</name>
<dbReference type="AlphaFoldDB" id="A0ABD2BTQ1"/>
<proteinExistence type="predicted"/>
<accession>A0ABD2BTQ1</accession>
<gene>
    <name evidence="1" type="ORF">V1477_012666</name>
</gene>
<dbReference type="Proteomes" id="UP001607303">
    <property type="component" value="Unassembled WGS sequence"/>
</dbReference>
<sequence length="297" mass="34008">MKSSCKMKWYGGDIFPFVTTIKWYFDRYWFSLALNFDEYASQIPQHAFSASSNEESISGGDFPTREDSKVIYLPVTGSVVFWSSTRELRNFRGGRSLKLRSGDSRLGGTTQRRSFDILIQLPVQLCFGLRRENLEISAEAVRAIINEQTKVADCGVGIVGLEGRQQRRSFDILLQLPVQLCFGLRRENLEIFVEAVRAIINEQLPVQLCFGLRRENLEISAEAVRAIINEQLPVQLCFGLRRENLEISAEAGRAIINEQTKVAKWGWSAWRDDNKAGPLTYFYSYRFSCVLVFDERT</sequence>
<organism evidence="1 2">
    <name type="scientific">Vespula maculifrons</name>
    <name type="common">Eastern yellow jacket</name>
    <name type="synonym">Wasp</name>
    <dbReference type="NCBI Taxonomy" id="7453"/>
    <lineage>
        <taxon>Eukaryota</taxon>
        <taxon>Metazoa</taxon>
        <taxon>Ecdysozoa</taxon>
        <taxon>Arthropoda</taxon>
        <taxon>Hexapoda</taxon>
        <taxon>Insecta</taxon>
        <taxon>Pterygota</taxon>
        <taxon>Neoptera</taxon>
        <taxon>Endopterygota</taxon>
        <taxon>Hymenoptera</taxon>
        <taxon>Apocrita</taxon>
        <taxon>Aculeata</taxon>
        <taxon>Vespoidea</taxon>
        <taxon>Vespidae</taxon>
        <taxon>Vespinae</taxon>
        <taxon>Vespula</taxon>
    </lineage>
</organism>
<evidence type="ECO:0000313" key="1">
    <source>
        <dbReference type="EMBL" id="KAL2736157.1"/>
    </source>
</evidence>
<protein>
    <submittedName>
        <fullName evidence="1">Uncharacterized protein</fullName>
    </submittedName>
</protein>
<dbReference type="EMBL" id="JAYRBN010000066">
    <property type="protein sequence ID" value="KAL2736157.1"/>
    <property type="molecule type" value="Genomic_DNA"/>
</dbReference>
<reference evidence="1 2" key="1">
    <citation type="journal article" date="2024" name="Ann. Entomol. Soc. Am.">
        <title>Genomic analyses of the southern and eastern yellowjacket wasps (Hymenoptera: Vespidae) reveal evolutionary signatures of social life.</title>
        <authorList>
            <person name="Catto M.A."/>
            <person name="Caine P.B."/>
            <person name="Orr S.E."/>
            <person name="Hunt B.G."/>
            <person name="Goodisman M.A.D."/>
        </authorList>
    </citation>
    <scope>NUCLEOTIDE SEQUENCE [LARGE SCALE GENOMIC DNA]</scope>
    <source>
        <strain evidence="1">232</strain>
        <tissue evidence="1">Head and thorax</tissue>
    </source>
</reference>